<reference evidence="2" key="1">
    <citation type="submission" date="2014-09" db="EMBL/GenBank/DDBJ databases">
        <authorList>
            <person name="Magalhaes I.L.F."/>
            <person name="Oliveira U."/>
            <person name="Santos F.R."/>
            <person name="Vidigal T.H.D.A."/>
            <person name="Brescovit A.D."/>
            <person name="Santos A.J."/>
        </authorList>
    </citation>
    <scope>NUCLEOTIDE SEQUENCE</scope>
    <source>
        <tissue evidence="2">Shoot tissue taken approximately 20 cm above the soil surface</tissue>
    </source>
</reference>
<protein>
    <submittedName>
        <fullName evidence="2">Uncharacterized protein</fullName>
    </submittedName>
</protein>
<name>A0A0A9H5T1_ARUDO</name>
<dbReference type="AlphaFoldDB" id="A0A0A9H5T1"/>
<accession>A0A0A9H5T1</accession>
<evidence type="ECO:0000313" key="2">
    <source>
        <dbReference type="EMBL" id="JAE32565.1"/>
    </source>
</evidence>
<sequence>MMPLVMFHMITSIAIHVLSHYCSLQNQQIQTSIDAQLFLDMFQNGCKICSQQVFMHLDPDP</sequence>
<evidence type="ECO:0000256" key="1">
    <source>
        <dbReference type="SAM" id="SignalP"/>
    </source>
</evidence>
<feature type="signal peptide" evidence="1">
    <location>
        <begin position="1"/>
        <end position="19"/>
    </location>
</feature>
<proteinExistence type="predicted"/>
<reference evidence="2" key="2">
    <citation type="journal article" date="2015" name="Data Brief">
        <title>Shoot transcriptome of the giant reed, Arundo donax.</title>
        <authorList>
            <person name="Barrero R.A."/>
            <person name="Guerrero F.D."/>
            <person name="Moolhuijzen P."/>
            <person name="Goolsby J.A."/>
            <person name="Tidwell J."/>
            <person name="Bellgard S.E."/>
            <person name="Bellgard M.I."/>
        </authorList>
    </citation>
    <scope>NUCLEOTIDE SEQUENCE</scope>
    <source>
        <tissue evidence="2">Shoot tissue taken approximately 20 cm above the soil surface</tissue>
    </source>
</reference>
<feature type="chain" id="PRO_5002045173" evidence="1">
    <location>
        <begin position="20"/>
        <end position="61"/>
    </location>
</feature>
<dbReference type="EMBL" id="GBRH01165331">
    <property type="protein sequence ID" value="JAE32565.1"/>
    <property type="molecule type" value="Transcribed_RNA"/>
</dbReference>
<organism evidence="2">
    <name type="scientific">Arundo donax</name>
    <name type="common">Giant reed</name>
    <name type="synonym">Donax arundinaceus</name>
    <dbReference type="NCBI Taxonomy" id="35708"/>
    <lineage>
        <taxon>Eukaryota</taxon>
        <taxon>Viridiplantae</taxon>
        <taxon>Streptophyta</taxon>
        <taxon>Embryophyta</taxon>
        <taxon>Tracheophyta</taxon>
        <taxon>Spermatophyta</taxon>
        <taxon>Magnoliopsida</taxon>
        <taxon>Liliopsida</taxon>
        <taxon>Poales</taxon>
        <taxon>Poaceae</taxon>
        <taxon>PACMAD clade</taxon>
        <taxon>Arundinoideae</taxon>
        <taxon>Arundineae</taxon>
        <taxon>Arundo</taxon>
    </lineage>
</organism>
<keyword evidence="1" id="KW-0732">Signal</keyword>